<dbReference type="Proteomes" id="UP000199112">
    <property type="component" value="Unassembled WGS sequence"/>
</dbReference>
<sequence length="77" mass="8241">MGSGRSLPRTPIEWYMLGLLLVVLNVGILLVTGHPLLEAVAMGLFYGLMLALLIVVAAGVWSTVRGDEETPDADSME</sequence>
<feature type="transmembrane region" description="Helical" evidence="1">
    <location>
        <begin position="39"/>
        <end position="61"/>
    </location>
</feature>
<dbReference type="RefSeq" id="WP_090505165.1">
    <property type="nucleotide sequence ID" value="NZ_FNWL01000001.1"/>
</dbReference>
<organism evidence="2 3">
    <name type="scientific">Natronorubrum sediminis</name>
    <dbReference type="NCBI Taxonomy" id="640943"/>
    <lineage>
        <taxon>Archaea</taxon>
        <taxon>Methanobacteriati</taxon>
        <taxon>Methanobacteriota</taxon>
        <taxon>Stenosarchaea group</taxon>
        <taxon>Halobacteria</taxon>
        <taxon>Halobacteriales</taxon>
        <taxon>Natrialbaceae</taxon>
        <taxon>Natronorubrum</taxon>
    </lineage>
</organism>
<protein>
    <submittedName>
        <fullName evidence="2">Uncharacterized protein</fullName>
    </submittedName>
</protein>
<keyword evidence="3" id="KW-1185">Reference proteome</keyword>
<keyword evidence="1" id="KW-0472">Membrane</keyword>
<feature type="transmembrane region" description="Helical" evidence="1">
    <location>
        <begin position="12"/>
        <end position="33"/>
    </location>
</feature>
<dbReference type="AlphaFoldDB" id="A0A1H6FQS2"/>
<name>A0A1H6FQS2_9EURY</name>
<evidence type="ECO:0000313" key="3">
    <source>
        <dbReference type="Proteomes" id="UP000199112"/>
    </source>
</evidence>
<accession>A0A1H6FQS2</accession>
<dbReference type="OrthoDB" id="206233at2157"/>
<gene>
    <name evidence="2" type="ORF">SAMN04487967_0701</name>
</gene>
<dbReference type="EMBL" id="FNWL01000001">
    <property type="protein sequence ID" value="SEH12203.1"/>
    <property type="molecule type" value="Genomic_DNA"/>
</dbReference>
<proteinExistence type="predicted"/>
<evidence type="ECO:0000313" key="2">
    <source>
        <dbReference type="EMBL" id="SEH12203.1"/>
    </source>
</evidence>
<reference evidence="3" key="1">
    <citation type="submission" date="2016-10" db="EMBL/GenBank/DDBJ databases">
        <authorList>
            <person name="Varghese N."/>
            <person name="Submissions S."/>
        </authorList>
    </citation>
    <scope>NUCLEOTIDE SEQUENCE [LARGE SCALE GENOMIC DNA]</scope>
    <source>
        <strain evidence="3">CGMCC 1.8981</strain>
    </source>
</reference>
<evidence type="ECO:0000256" key="1">
    <source>
        <dbReference type="SAM" id="Phobius"/>
    </source>
</evidence>
<keyword evidence="1" id="KW-1133">Transmembrane helix</keyword>
<keyword evidence="1" id="KW-0812">Transmembrane</keyword>